<dbReference type="InterPro" id="IPR004166">
    <property type="entry name" value="a-kinase_dom"/>
</dbReference>
<protein>
    <recommendedName>
        <fullName evidence="4">Alpha-type protein kinase domain-containing protein</fullName>
    </recommendedName>
</protein>
<dbReference type="AlphaFoldDB" id="A0A1Y2IA33"/>
<dbReference type="EMBL" id="KZ084144">
    <property type="protein sequence ID" value="OSC97969.1"/>
    <property type="molecule type" value="Genomic_DNA"/>
</dbReference>
<dbReference type="OrthoDB" id="301415at2759"/>
<keyword evidence="6" id="KW-1185">Reference proteome</keyword>
<feature type="domain" description="Alpha-type protein kinase" evidence="4">
    <location>
        <begin position="1"/>
        <end position="255"/>
    </location>
</feature>
<keyword evidence="2" id="KW-0808">Transferase</keyword>
<keyword evidence="1" id="KW-0723">Serine/threonine-protein kinase</keyword>
<dbReference type="Proteomes" id="UP000193067">
    <property type="component" value="Unassembled WGS sequence"/>
</dbReference>
<evidence type="ECO:0000256" key="1">
    <source>
        <dbReference type="ARBA" id="ARBA00022527"/>
    </source>
</evidence>
<evidence type="ECO:0000256" key="2">
    <source>
        <dbReference type="ARBA" id="ARBA00022679"/>
    </source>
</evidence>
<gene>
    <name evidence="5" type="ORF">PYCCODRAFT_1376221</name>
</gene>
<evidence type="ECO:0000259" key="4">
    <source>
        <dbReference type="PROSITE" id="PS51158"/>
    </source>
</evidence>
<dbReference type="Gene3D" id="3.20.200.10">
    <property type="entry name" value="MHCK/EF2 kinase"/>
    <property type="match status" value="1"/>
</dbReference>
<keyword evidence="3" id="KW-0418">Kinase</keyword>
<sequence>MWSTGVLPVRVVLSYCPTGVPKLGSFKATLFGQVAPSLPGFASSGSVVLKQFYKKPKNPERKNPAGSQEPIEILPSGQQIIDLSREILCTQWASALMDIVYEFITNSSQGSPPFPIPQMRFVHVALALEYRDDADTDRKVFMLEERISPHEHGGWRKYINNDSPAPIRSSISTTDLQHVADFLVFCQHVQFLQTLGRAFVSDFQGGLTLLSDPQIVTAPYLKGVFAGGNIGSAYVNFVDKHQCSKFCKFYCLEAVASVSQVERSVQSGPGSSGEVRIDFKAVSIIVR</sequence>
<evidence type="ECO:0000256" key="3">
    <source>
        <dbReference type="ARBA" id="ARBA00022777"/>
    </source>
</evidence>
<evidence type="ECO:0000313" key="6">
    <source>
        <dbReference type="Proteomes" id="UP000193067"/>
    </source>
</evidence>
<accession>A0A1Y2IA33</accession>
<name>A0A1Y2IA33_TRAC3</name>
<proteinExistence type="predicted"/>
<dbReference type="PROSITE" id="PS51158">
    <property type="entry name" value="ALPHA_KINASE"/>
    <property type="match status" value="1"/>
</dbReference>
<organism evidence="5 6">
    <name type="scientific">Trametes coccinea (strain BRFM310)</name>
    <name type="common">Pycnoporus coccineus</name>
    <dbReference type="NCBI Taxonomy" id="1353009"/>
    <lineage>
        <taxon>Eukaryota</taxon>
        <taxon>Fungi</taxon>
        <taxon>Dikarya</taxon>
        <taxon>Basidiomycota</taxon>
        <taxon>Agaricomycotina</taxon>
        <taxon>Agaricomycetes</taxon>
        <taxon>Polyporales</taxon>
        <taxon>Polyporaceae</taxon>
        <taxon>Trametes</taxon>
    </lineage>
</organism>
<dbReference type="InterPro" id="IPR011009">
    <property type="entry name" value="Kinase-like_dom_sf"/>
</dbReference>
<dbReference type="STRING" id="1353009.A0A1Y2IA33"/>
<dbReference type="SUPFAM" id="SSF56112">
    <property type="entry name" value="Protein kinase-like (PK-like)"/>
    <property type="match status" value="1"/>
</dbReference>
<evidence type="ECO:0000313" key="5">
    <source>
        <dbReference type="EMBL" id="OSC97969.1"/>
    </source>
</evidence>
<dbReference type="GO" id="GO:0005524">
    <property type="term" value="F:ATP binding"/>
    <property type="evidence" value="ECO:0007669"/>
    <property type="project" value="InterPro"/>
</dbReference>
<dbReference type="Pfam" id="PF02816">
    <property type="entry name" value="Alpha_kinase"/>
    <property type="match status" value="1"/>
</dbReference>
<reference evidence="5 6" key="1">
    <citation type="journal article" date="2015" name="Biotechnol. Biofuels">
        <title>Enhanced degradation of softwood versus hardwood by the white-rot fungus Pycnoporus coccineus.</title>
        <authorList>
            <person name="Couturier M."/>
            <person name="Navarro D."/>
            <person name="Chevret D."/>
            <person name="Henrissat B."/>
            <person name="Piumi F."/>
            <person name="Ruiz-Duenas F.J."/>
            <person name="Martinez A.T."/>
            <person name="Grigoriev I.V."/>
            <person name="Riley R."/>
            <person name="Lipzen A."/>
            <person name="Berrin J.G."/>
            <person name="Master E.R."/>
            <person name="Rosso M.N."/>
        </authorList>
    </citation>
    <scope>NUCLEOTIDE SEQUENCE [LARGE SCALE GENOMIC DNA]</scope>
    <source>
        <strain evidence="5 6">BRFM310</strain>
    </source>
</reference>
<dbReference type="GO" id="GO:0004674">
    <property type="term" value="F:protein serine/threonine kinase activity"/>
    <property type="evidence" value="ECO:0007669"/>
    <property type="project" value="UniProtKB-KW"/>
</dbReference>